<evidence type="ECO:0000313" key="2">
    <source>
        <dbReference type="EMBL" id="CAK9017547.1"/>
    </source>
</evidence>
<dbReference type="EMBL" id="CAXAMN010006435">
    <property type="protein sequence ID" value="CAK9017547.1"/>
    <property type="molecule type" value="Genomic_DNA"/>
</dbReference>
<protein>
    <submittedName>
        <fullName evidence="2">Uncharacterized protein</fullName>
    </submittedName>
</protein>
<name>A0ABP0JSY5_9DINO</name>
<organism evidence="2 3">
    <name type="scientific">Durusdinium trenchii</name>
    <dbReference type="NCBI Taxonomy" id="1381693"/>
    <lineage>
        <taxon>Eukaryota</taxon>
        <taxon>Sar</taxon>
        <taxon>Alveolata</taxon>
        <taxon>Dinophyceae</taxon>
        <taxon>Suessiales</taxon>
        <taxon>Symbiodiniaceae</taxon>
        <taxon>Durusdinium</taxon>
    </lineage>
</organism>
<evidence type="ECO:0000256" key="1">
    <source>
        <dbReference type="SAM" id="MobiDB-lite"/>
    </source>
</evidence>
<feature type="region of interest" description="Disordered" evidence="1">
    <location>
        <begin position="342"/>
        <end position="384"/>
    </location>
</feature>
<dbReference type="Proteomes" id="UP001642484">
    <property type="component" value="Unassembled WGS sequence"/>
</dbReference>
<proteinExistence type="predicted"/>
<feature type="compositionally biased region" description="Polar residues" evidence="1">
    <location>
        <begin position="344"/>
        <end position="353"/>
    </location>
</feature>
<reference evidence="2 3" key="1">
    <citation type="submission" date="2024-02" db="EMBL/GenBank/DDBJ databases">
        <authorList>
            <person name="Chen Y."/>
            <person name="Shah S."/>
            <person name="Dougan E. K."/>
            <person name="Thang M."/>
            <person name="Chan C."/>
        </authorList>
    </citation>
    <scope>NUCLEOTIDE SEQUENCE [LARGE SCALE GENOMIC DNA]</scope>
</reference>
<comment type="caution">
    <text evidence="2">The sequence shown here is derived from an EMBL/GenBank/DDBJ whole genome shotgun (WGS) entry which is preliminary data.</text>
</comment>
<feature type="region of interest" description="Disordered" evidence="1">
    <location>
        <begin position="210"/>
        <end position="236"/>
    </location>
</feature>
<keyword evidence="3" id="KW-1185">Reference proteome</keyword>
<sequence>MVHLSSVQVNAEKAERLRFRAAQRFRFAQLQCKALSAPLPDEPAATDHNLMDQQLLNLHLDSQRNTHRAGSPRLGSSASDLLLWLAAEAERCPVPGGWRRVDEELYIDEFSCLPPRTVHPMLGYFLRLAAVVLALPEKSCQRVMMDISNLHKDLLAECAGLHQQYENPQACGLKEWYHKQRGWFTRSDPLQAHAYLQRVVKDLESKLRLSLEGGQEESDEASCQGQAKASKDPEAGTDAGSCCFFDISQPRRTKSPISSPENTLGSSIGRTELECQYEQNWSSLVSSRLLSTQDTPQTLHSSSESEGGIRSIGLNSSNSLAALAAISKETLRELRPSDLWAQLDPSTLSSPSSAKDPENTHCQEVHHAQSRQSVTDPGGCWSNR</sequence>
<accession>A0ABP0JSY5</accession>
<gene>
    <name evidence="2" type="ORF">CCMP2556_LOCUS12912</name>
</gene>
<evidence type="ECO:0000313" key="3">
    <source>
        <dbReference type="Proteomes" id="UP001642484"/>
    </source>
</evidence>
<feature type="compositionally biased region" description="Basic and acidic residues" evidence="1">
    <location>
        <begin position="355"/>
        <end position="367"/>
    </location>
</feature>